<dbReference type="Pfam" id="PF13505">
    <property type="entry name" value="OMP_b-brl"/>
    <property type="match status" value="1"/>
</dbReference>
<feature type="domain" description="Outer membrane protein beta-barrel" evidence="3">
    <location>
        <begin position="9"/>
        <end position="174"/>
    </location>
</feature>
<keyword evidence="1 2" id="KW-0732">Signal</keyword>
<reference evidence="4 5" key="1">
    <citation type="submission" date="2019-05" db="EMBL/GenBank/DDBJ databases">
        <title>Draft Whole-Genome sequence of the green sulfur bacterium Prosthecochloris vibrioformis DSM 260.</title>
        <authorList>
            <person name="Meyer T.E."/>
            <person name="Kyndt J.A."/>
        </authorList>
    </citation>
    <scope>NUCLEOTIDE SEQUENCE [LARGE SCALE GENOMIC DNA]</scope>
    <source>
        <strain evidence="4 5">DSM 260</strain>
    </source>
</reference>
<feature type="signal peptide" evidence="2">
    <location>
        <begin position="1"/>
        <end position="22"/>
    </location>
</feature>
<dbReference type="EMBL" id="VDCI01000001">
    <property type="protein sequence ID" value="TNJ38166.1"/>
    <property type="molecule type" value="Genomic_DNA"/>
</dbReference>
<proteinExistence type="predicted"/>
<dbReference type="Gene3D" id="2.40.160.20">
    <property type="match status" value="1"/>
</dbReference>
<dbReference type="InterPro" id="IPR027385">
    <property type="entry name" value="Beta-barrel_OMP"/>
</dbReference>
<comment type="caution">
    <text evidence="4">The sequence shown here is derived from an EMBL/GenBank/DDBJ whole genome shotgun (WGS) entry which is preliminary data.</text>
</comment>
<accession>A0A5C4S3V2</accession>
<gene>
    <name evidence="4" type="ORF">FGF68_01625</name>
</gene>
<dbReference type="SUPFAM" id="SSF56925">
    <property type="entry name" value="OMPA-like"/>
    <property type="match status" value="1"/>
</dbReference>
<evidence type="ECO:0000259" key="3">
    <source>
        <dbReference type="Pfam" id="PF13505"/>
    </source>
</evidence>
<sequence length="196" mass="20603">MKKTAMAALAAAMLTFGPSAFEAEAADPYARIGIGPGFLSDSEHGPDIEFKTGVVVNGAIGLDGGPYRVEGEIGYQENKVDRWAELAIDGDEVSILSFMGNGYLDLEMPGSLVTPYLMGGIGLANVDFDAPAAVGATDSDTVFAWQLGLGVGFRPLPRVTVDIGYRYFTTTDVDAGPVRDIEIASHDILAGVRIAL</sequence>
<feature type="chain" id="PRO_5022848000" evidence="2">
    <location>
        <begin position="23"/>
        <end position="196"/>
    </location>
</feature>
<name>A0A5C4S3V2_PROVB</name>
<dbReference type="AlphaFoldDB" id="A0A5C4S3V2"/>
<keyword evidence="5" id="KW-1185">Reference proteome</keyword>
<evidence type="ECO:0000313" key="4">
    <source>
        <dbReference type="EMBL" id="TNJ38166.1"/>
    </source>
</evidence>
<evidence type="ECO:0000313" key="5">
    <source>
        <dbReference type="Proteomes" id="UP000309544"/>
    </source>
</evidence>
<organism evidence="4 5">
    <name type="scientific">Prosthecochloris vibrioformis</name>
    <name type="common">Chlorobium vibrioforme</name>
    <dbReference type="NCBI Taxonomy" id="1098"/>
    <lineage>
        <taxon>Bacteria</taxon>
        <taxon>Pseudomonadati</taxon>
        <taxon>Chlorobiota</taxon>
        <taxon>Chlorobiia</taxon>
        <taxon>Chlorobiales</taxon>
        <taxon>Chlorobiaceae</taxon>
        <taxon>Prosthecochloris</taxon>
    </lineage>
</organism>
<dbReference type="InterPro" id="IPR011250">
    <property type="entry name" value="OMP/PagP_B-barrel"/>
</dbReference>
<evidence type="ECO:0000256" key="1">
    <source>
        <dbReference type="ARBA" id="ARBA00022729"/>
    </source>
</evidence>
<dbReference type="Proteomes" id="UP000309544">
    <property type="component" value="Unassembled WGS sequence"/>
</dbReference>
<evidence type="ECO:0000256" key="2">
    <source>
        <dbReference type="SAM" id="SignalP"/>
    </source>
</evidence>
<protein>
    <submittedName>
        <fullName evidence="4">Porin family protein</fullName>
    </submittedName>
</protein>